<proteinExistence type="inferred from homology"/>
<feature type="modified residue" description="N6-(pyridoxal phosphate)lysine" evidence="6">
    <location>
        <position position="146"/>
    </location>
</feature>
<gene>
    <name evidence="8" type="ORF">MENT_LOCUS5431</name>
</gene>
<dbReference type="SUPFAM" id="SSF53383">
    <property type="entry name" value="PLP-dependent transferases"/>
    <property type="match status" value="1"/>
</dbReference>
<evidence type="ECO:0000313" key="9">
    <source>
        <dbReference type="Proteomes" id="UP000580250"/>
    </source>
</evidence>
<evidence type="ECO:0000256" key="7">
    <source>
        <dbReference type="RuleBase" id="RU000382"/>
    </source>
</evidence>
<dbReference type="EMBL" id="CAJEWN010000020">
    <property type="protein sequence ID" value="CAD2137441.1"/>
    <property type="molecule type" value="Genomic_DNA"/>
</dbReference>
<dbReference type="Gene3D" id="3.40.640.10">
    <property type="entry name" value="Type I PLP-dependent aspartate aminotransferase-like (Major domain)"/>
    <property type="match status" value="1"/>
</dbReference>
<dbReference type="Proteomes" id="UP000580250">
    <property type="component" value="Unassembled WGS sequence"/>
</dbReference>
<dbReference type="InterPro" id="IPR015424">
    <property type="entry name" value="PyrdxlP-dep_Trfase"/>
</dbReference>
<evidence type="ECO:0000256" key="2">
    <source>
        <dbReference type="ARBA" id="ARBA00009533"/>
    </source>
</evidence>
<dbReference type="GO" id="GO:0005737">
    <property type="term" value="C:cytoplasm"/>
    <property type="evidence" value="ECO:0007669"/>
    <property type="project" value="TreeGrafter"/>
</dbReference>
<evidence type="ECO:0000256" key="6">
    <source>
        <dbReference type="PIRSR" id="PIRSR602129-50"/>
    </source>
</evidence>
<protein>
    <submittedName>
        <fullName evidence="8">Uncharacterized protein</fullName>
    </submittedName>
</protein>
<keyword evidence="4 6" id="KW-0663">Pyridoxal phosphate</keyword>
<comment type="similarity">
    <text evidence="2 7">Belongs to the group II decarboxylase family.</text>
</comment>
<evidence type="ECO:0000256" key="1">
    <source>
        <dbReference type="ARBA" id="ARBA00001933"/>
    </source>
</evidence>
<dbReference type="GO" id="GO:0030170">
    <property type="term" value="F:pyridoxal phosphate binding"/>
    <property type="evidence" value="ECO:0007669"/>
    <property type="project" value="InterPro"/>
</dbReference>
<dbReference type="OrthoDB" id="392571at2759"/>
<name>A0A6V7TY15_MELEN</name>
<sequence length="326" mass="37507">MLLGKHAVFPRAKHLGMVSIPPLCCFTSEESHYSIKSAAAVLGIGADNCFNIPTDASGRMLPRALEEQIIKSKEEGLYPFFVCATAGTTVYGAWDPIEEISEICERHNLWLHVDAAWGGGILLSPEYRHKLAGIERAKSVTWNPHKLMGSLLQCSACFVRQEGLLFQVNQMSADYLFQQDKPYDVSYDTGDKAIQCGRHNDIFKLWLMWRSREWKAIVVKLIVLWIWPNTLLKELRQLKDLKWLWMKYVPKSIRSVDLREKMSRLEKIAPKIKAQMMKRGTTMVGYQPDEHKKRPNFFRMVISNSNVQKVDLDFIIDEIVNLGYDL</sequence>
<dbReference type="InterPro" id="IPR015421">
    <property type="entry name" value="PyrdxlP-dep_Trfase_major"/>
</dbReference>
<dbReference type="AlphaFoldDB" id="A0A6V7TY15"/>
<keyword evidence="3" id="KW-0210">Decarboxylase</keyword>
<dbReference type="PANTHER" id="PTHR45677">
    <property type="entry name" value="GLUTAMATE DECARBOXYLASE-RELATED"/>
    <property type="match status" value="1"/>
</dbReference>
<comment type="caution">
    <text evidence="8">The sequence shown here is derived from an EMBL/GenBank/DDBJ whole genome shotgun (WGS) entry which is preliminary data.</text>
</comment>
<dbReference type="GO" id="GO:0004351">
    <property type="term" value="F:glutamate decarboxylase activity"/>
    <property type="evidence" value="ECO:0007669"/>
    <property type="project" value="TreeGrafter"/>
</dbReference>
<reference evidence="8 9" key="1">
    <citation type="submission" date="2020-08" db="EMBL/GenBank/DDBJ databases">
        <authorList>
            <person name="Koutsovoulos G."/>
            <person name="Danchin GJ E."/>
        </authorList>
    </citation>
    <scope>NUCLEOTIDE SEQUENCE [LARGE SCALE GENOMIC DNA]</scope>
</reference>
<dbReference type="InterPro" id="IPR002129">
    <property type="entry name" value="PyrdxlP-dep_de-COase"/>
</dbReference>
<dbReference type="GO" id="GO:0009449">
    <property type="term" value="P:gamma-aminobutyric acid biosynthetic process"/>
    <property type="evidence" value="ECO:0007669"/>
    <property type="project" value="TreeGrafter"/>
</dbReference>
<evidence type="ECO:0000256" key="5">
    <source>
        <dbReference type="ARBA" id="ARBA00023239"/>
    </source>
</evidence>
<dbReference type="Gene3D" id="3.90.1150.170">
    <property type="match status" value="1"/>
</dbReference>
<evidence type="ECO:0000256" key="3">
    <source>
        <dbReference type="ARBA" id="ARBA00022793"/>
    </source>
</evidence>
<organism evidence="8 9">
    <name type="scientific">Meloidogyne enterolobii</name>
    <name type="common">Root-knot nematode worm</name>
    <name type="synonym">Meloidogyne mayaguensis</name>
    <dbReference type="NCBI Taxonomy" id="390850"/>
    <lineage>
        <taxon>Eukaryota</taxon>
        <taxon>Metazoa</taxon>
        <taxon>Ecdysozoa</taxon>
        <taxon>Nematoda</taxon>
        <taxon>Chromadorea</taxon>
        <taxon>Rhabditida</taxon>
        <taxon>Tylenchina</taxon>
        <taxon>Tylenchomorpha</taxon>
        <taxon>Tylenchoidea</taxon>
        <taxon>Meloidogynidae</taxon>
        <taxon>Meloidogyninae</taxon>
        <taxon>Meloidogyne</taxon>
    </lineage>
</organism>
<dbReference type="PANTHER" id="PTHR45677:SF10">
    <property type="entry name" value="GLUTAMATE DECARBOXYLASE"/>
    <property type="match status" value="1"/>
</dbReference>
<comment type="cofactor">
    <cofactor evidence="1 6 7">
        <name>pyridoxal 5'-phosphate</name>
        <dbReference type="ChEBI" id="CHEBI:597326"/>
    </cofactor>
</comment>
<accession>A0A6V7TY15</accession>
<evidence type="ECO:0000256" key="4">
    <source>
        <dbReference type="ARBA" id="ARBA00022898"/>
    </source>
</evidence>
<dbReference type="Pfam" id="PF00282">
    <property type="entry name" value="Pyridoxal_deC"/>
    <property type="match status" value="1"/>
</dbReference>
<evidence type="ECO:0000313" key="8">
    <source>
        <dbReference type="EMBL" id="CAD2137441.1"/>
    </source>
</evidence>
<keyword evidence="5 7" id="KW-0456">Lyase</keyword>